<comment type="caution">
    <text evidence="1">The sequence shown here is derived from an EMBL/GenBank/DDBJ whole genome shotgun (WGS) entry which is preliminary data.</text>
</comment>
<dbReference type="Proteomes" id="UP000054422">
    <property type="component" value="Unassembled WGS sequence"/>
</dbReference>
<name>A0A0A2SP85_9GAMM</name>
<evidence type="ECO:0000313" key="1">
    <source>
        <dbReference type="EMBL" id="KGP62572.1"/>
    </source>
</evidence>
<dbReference type="RefSeq" id="WP_052117668.1">
    <property type="nucleotide sequence ID" value="NZ_JNCF01000055.1"/>
</dbReference>
<organism evidence="1 2">
    <name type="scientific">Legionella norrlandica</name>
    <dbReference type="NCBI Taxonomy" id="1498499"/>
    <lineage>
        <taxon>Bacteria</taxon>
        <taxon>Pseudomonadati</taxon>
        <taxon>Pseudomonadota</taxon>
        <taxon>Gammaproteobacteria</taxon>
        <taxon>Legionellales</taxon>
        <taxon>Legionellaceae</taxon>
        <taxon>Legionella</taxon>
    </lineage>
</organism>
<gene>
    <name evidence="1" type="ORF">EP47_01310</name>
</gene>
<sequence length="357" mass="40690">MPKSIGTLYKESRLIAKTINRIVVEPDRVELTDWHTEAQLLASLGGSCLSSTTLLVQGKHVPTYGFDGRCYGFLFDAEKCTIYDVSSTDSNSNRISKLEKRRQRKGVDLLSSNNLGIKTLDQLSEEVSHGKDGQMNEILLDAWKSSCVGLFVRKIDLTPANPLGLKHYYQSLLEIALIQKYLIQVFDFPSDFKIIQYDEKNGKLFTFPQMAELKHYARMQGVSEKYYPELFRLLDDHYCFQARKPPITLKEYLAGFESADLGQFIDKIIENLLIQYEPFDARKLNKTSILSELVCPITGIGESIILDIIEQYRDNYEIKASIITVRENHFTFFAERVSENEGPTLPPINSPISKNSC</sequence>
<dbReference type="AlphaFoldDB" id="A0A0A2SP85"/>
<protein>
    <submittedName>
        <fullName evidence="1">Uncharacterized protein</fullName>
    </submittedName>
</protein>
<keyword evidence="2" id="KW-1185">Reference proteome</keyword>
<evidence type="ECO:0000313" key="2">
    <source>
        <dbReference type="Proteomes" id="UP000054422"/>
    </source>
</evidence>
<dbReference type="EMBL" id="JNCF01000055">
    <property type="protein sequence ID" value="KGP62572.1"/>
    <property type="molecule type" value="Genomic_DNA"/>
</dbReference>
<reference evidence="1 2" key="1">
    <citation type="submission" date="2014-05" db="EMBL/GenBank/DDBJ databases">
        <authorList>
            <person name="Rizzardi K."/>
            <person name="Winiecka-Krusnell J."/>
            <person name="Ramliden M."/>
            <person name="Alm E."/>
            <person name="Andersson S."/>
            <person name="Byfors S."/>
        </authorList>
    </citation>
    <scope>NUCLEOTIDE SEQUENCE [LARGE SCALE GENOMIC DNA]</scope>
    <source>
        <strain evidence="1 2">LEGN</strain>
    </source>
</reference>
<proteinExistence type="predicted"/>
<accession>A0A0A2SP85</accession>